<dbReference type="GO" id="GO:0031176">
    <property type="term" value="F:endo-1,4-beta-xylanase activity"/>
    <property type="evidence" value="ECO:0007669"/>
    <property type="project" value="UniProtKB-EC"/>
</dbReference>
<dbReference type="SUPFAM" id="SSF51445">
    <property type="entry name" value="(Trans)glycosidases"/>
    <property type="match status" value="1"/>
</dbReference>
<evidence type="ECO:0000256" key="8">
    <source>
        <dbReference type="SAM" id="SignalP"/>
    </source>
</evidence>
<dbReference type="GO" id="GO:0045493">
    <property type="term" value="P:xylan catabolic process"/>
    <property type="evidence" value="ECO:0007669"/>
    <property type="project" value="UniProtKB-KW"/>
</dbReference>
<gene>
    <name evidence="10" type="ORF">BREU_1231</name>
</gene>
<evidence type="ECO:0000256" key="2">
    <source>
        <dbReference type="ARBA" id="ARBA00023277"/>
    </source>
</evidence>
<keyword evidence="7" id="KW-1133">Transmembrane helix</keyword>
<feature type="domain" description="GH10" evidence="9">
    <location>
        <begin position="46"/>
        <end position="403"/>
    </location>
</feature>
<dbReference type="EC" id="3.2.1.8" evidence="5"/>
<dbReference type="SUPFAM" id="SSF49344">
    <property type="entry name" value="CBD9-like"/>
    <property type="match status" value="1"/>
</dbReference>
<evidence type="ECO:0000256" key="4">
    <source>
        <dbReference type="ARBA" id="ARBA00023326"/>
    </source>
</evidence>
<organism evidence="10 11">
    <name type="scientific">Bifidobacterium reuteri DSM 23975</name>
    <dbReference type="NCBI Taxonomy" id="1437610"/>
    <lineage>
        <taxon>Bacteria</taxon>
        <taxon>Bacillati</taxon>
        <taxon>Actinomycetota</taxon>
        <taxon>Actinomycetes</taxon>
        <taxon>Bifidobacteriales</taxon>
        <taxon>Bifidobacteriaceae</taxon>
        <taxon>Bifidobacterium</taxon>
    </lineage>
</organism>
<reference evidence="10 11" key="1">
    <citation type="submission" date="2014-03" db="EMBL/GenBank/DDBJ databases">
        <title>Genomics of Bifidobacteria.</title>
        <authorList>
            <person name="Ventura M."/>
            <person name="Milani C."/>
            <person name="Lugli G.A."/>
        </authorList>
    </citation>
    <scope>NUCLEOTIDE SEQUENCE [LARGE SCALE GENOMIC DNA]</scope>
    <source>
        <strain evidence="10 11">DSM 23975</strain>
    </source>
</reference>
<keyword evidence="3 5" id="KW-0326">Glycosidase</keyword>
<evidence type="ECO:0000313" key="10">
    <source>
        <dbReference type="EMBL" id="KFI84457.1"/>
    </source>
</evidence>
<keyword evidence="8" id="KW-0732">Signal</keyword>
<dbReference type="InterPro" id="IPR017853">
    <property type="entry name" value="GH"/>
</dbReference>
<evidence type="ECO:0000259" key="9">
    <source>
        <dbReference type="PROSITE" id="PS51760"/>
    </source>
</evidence>
<accession>A0A087CMF7</accession>
<dbReference type="PROSITE" id="PS51760">
    <property type="entry name" value="GH10_2"/>
    <property type="match status" value="1"/>
</dbReference>
<proteinExistence type="inferred from homology"/>
<evidence type="ECO:0000256" key="1">
    <source>
        <dbReference type="ARBA" id="ARBA00022801"/>
    </source>
</evidence>
<evidence type="ECO:0000313" key="11">
    <source>
        <dbReference type="Proteomes" id="UP000028984"/>
    </source>
</evidence>
<keyword evidence="11" id="KW-1185">Reference proteome</keyword>
<keyword evidence="4 5" id="KW-0624">Polysaccharide degradation</keyword>
<dbReference type="PANTHER" id="PTHR31490:SF90">
    <property type="entry name" value="ENDO-1,4-BETA-XYLANASE A"/>
    <property type="match status" value="1"/>
</dbReference>
<dbReference type="OrthoDB" id="9815836at2"/>
<dbReference type="Proteomes" id="UP000028984">
    <property type="component" value="Unassembled WGS sequence"/>
</dbReference>
<feature type="chain" id="PRO_5001819524" description="Beta-xylanase" evidence="8">
    <location>
        <begin position="40"/>
        <end position="839"/>
    </location>
</feature>
<keyword evidence="7" id="KW-0812">Transmembrane</keyword>
<dbReference type="InterPro" id="IPR001000">
    <property type="entry name" value="GH10_dom"/>
</dbReference>
<dbReference type="PANTHER" id="PTHR31490">
    <property type="entry name" value="GLYCOSYL HYDROLASE"/>
    <property type="match status" value="1"/>
</dbReference>
<dbReference type="RefSeq" id="WP_081886677.1">
    <property type="nucleotide sequence ID" value="NZ_JDUW01000012.1"/>
</dbReference>
<dbReference type="STRING" id="1437610.BREU_1231"/>
<keyword evidence="1 5" id="KW-0378">Hydrolase</keyword>
<dbReference type="GO" id="GO:0030246">
    <property type="term" value="F:carbohydrate binding"/>
    <property type="evidence" value="ECO:0007669"/>
    <property type="project" value="InterPro"/>
</dbReference>
<keyword evidence="2 5" id="KW-0119">Carbohydrate metabolism</keyword>
<name>A0A087CMF7_9BIFI</name>
<protein>
    <recommendedName>
        <fullName evidence="5">Beta-xylanase</fullName>
        <ecNumber evidence="5">3.2.1.8</ecNumber>
    </recommendedName>
</protein>
<comment type="similarity">
    <text evidence="5">Belongs to the glycosyl hydrolase 10 (cellulase F) family.</text>
</comment>
<evidence type="ECO:0000256" key="6">
    <source>
        <dbReference type="SAM" id="MobiDB-lite"/>
    </source>
</evidence>
<evidence type="ECO:0000256" key="3">
    <source>
        <dbReference type="ARBA" id="ARBA00023295"/>
    </source>
</evidence>
<feature type="compositionally biased region" description="Polar residues" evidence="6">
    <location>
        <begin position="795"/>
        <end position="806"/>
    </location>
</feature>
<comment type="catalytic activity">
    <reaction evidence="5">
        <text>Endohydrolysis of (1-&gt;4)-beta-D-xylosidic linkages in xylans.</text>
        <dbReference type="EC" id="3.2.1.8"/>
    </reaction>
</comment>
<comment type="caution">
    <text evidence="10">The sequence shown here is derived from an EMBL/GenBank/DDBJ whole genome shotgun (WGS) entry which is preliminary data.</text>
</comment>
<dbReference type="Pfam" id="PF06452">
    <property type="entry name" value="CBM9_1"/>
    <property type="match status" value="1"/>
</dbReference>
<dbReference type="InterPro" id="IPR044846">
    <property type="entry name" value="GH10"/>
</dbReference>
<feature type="signal peptide" evidence="8">
    <location>
        <begin position="1"/>
        <end position="39"/>
    </location>
</feature>
<feature type="region of interest" description="Disordered" evidence="6">
    <location>
        <begin position="766"/>
        <end position="806"/>
    </location>
</feature>
<keyword evidence="7" id="KW-0472">Membrane</keyword>
<sequence>MEHSQEYRNGGMRRWSRIAIAASTALLLMGGALVPSAYAQEQPAASETPSSIKDAYGALGMNAGVAIDTREVGNDAAKQVVLKNFNQITAENDMKPEYWYNDAHEFSMPENAKTLLHFAADNGLAVYGHVLAWHSQTPDWFFQADENCADQNPTAGVIEGCALASKDQMLERERAHIENVAKAIADEFGKFGSDTNPIKAFDVVNETINDGDSPETNGMRNSLWYQITGEDYIDKSFEYANQYLNGEYAEPGVTHPVTLFINDYNTDSAGKLGRYQSLIKRLVERNVPFDGIGHQMHIQLTTSTANVENALETMSAFGKKQAITELDVATGTPVTQAKLVEQGQFYYKMNQIIKEQQEKHHQFFSVSVWGVNDGRSWRNSEGAPLLFNDEYQAKPAYTGFIGDKDNLPETIKTMNVFKSAEATVDAALPSDGTTAGSASIWSKLPSAPFAKSEGAVTGTFLSYWNDGTLTTYTDVNDATRTEGDAVTITVGDARYVVDRLTGKADNGATATVAERADGTGYQAVVTVPAATAENTTIDANVQATDAATNETNGWNAGNVKGTMSLIQQLYYTETNAVPADAQAPVVDGDGADVVWQQANEVSLDAVTSGVGQVEAQATAKTLWKGDKLYALVQVKDPNVSLTNSNPWEKDSVEVFIDRGNTKGTAYTDDIQQIRVSADGKELSFGSGAATDVQAARVSYGAKIVDGGYSVEIAIDLGEGDHAGTFQGLDFQINDAKDGARVGTLNWANLKSDGYKTAEDWGVTRLVTEKQTQPVSPDDGKDNAGDNNVGDAGNKHSNTAAKQDGTSIADTGSSVLSMLAGAIVLLAVAGALTVLRRHLL</sequence>
<dbReference type="eggNOG" id="COG3693">
    <property type="taxonomic scope" value="Bacteria"/>
</dbReference>
<dbReference type="EMBL" id="JGZK01000017">
    <property type="protein sequence ID" value="KFI84457.1"/>
    <property type="molecule type" value="Genomic_DNA"/>
</dbReference>
<dbReference type="Gene3D" id="3.20.20.80">
    <property type="entry name" value="Glycosidases"/>
    <property type="match status" value="1"/>
</dbReference>
<dbReference type="InterPro" id="IPR010502">
    <property type="entry name" value="Carb-bd_dom_fam9"/>
</dbReference>
<dbReference type="AlphaFoldDB" id="A0A087CMF7"/>
<dbReference type="SMART" id="SM00633">
    <property type="entry name" value="Glyco_10"/>
    <property type="match status" value="1"/>
</dbReference>
<evidence type="ECO:0000256" key="7">
    <source>
        <dbReference type="SAM" id="Phobius"/>
    </source>
</evidence>
<evidence type="ECO:0000256" key="5">
    <source>
        <dbReference type="RuleBase" id="RU361174"/>
    </source>
</evidence>
<feature type="transmembrane region" description="Helical" evidence="7">
    <location>
        <begin position="814"/>
        <end position="834"/>
    </location>
</feature>
<dbReference type="Gene3D" id="2.60.40.1190">
    <property type="match status" value="1"/>
</dbReference>
<dbReference type="Pfam" id="PF00331">
    <property type="entry name" value="Glyco_hydro_10"/>
    <property type="match status" value="1"/>
</dbReference>
<keyword evidence="10" id="KW-0858">Xylan degradation</keyword>
<dbReference type="PRINTS" id="PR00134">
    <property type="entry name" value="GLHYDRLASE10"/>
</dbReference>